<keyword evidence="2" id="KW-1185">Reference proteome</keyword>
<accession>A0ABX8H4C3</accession>
<gene>
    <name evidence="1" type="ORF">KM029_21480</name>
</gene>
<name>A0ABX8H4C3_9BACT</name>
<organism evidence="1 2">
    <name type="scientific">Flammeovirga kamogawensis</name>
    <dbReference type="NCBI Taxonomy" id="373891"/>
    <lineage>
        <taxon>Bacteria</taxon>
        <taxon>Pseudomonadati</taxon>
        <taxon>Bacteroidota</taxon>
        <taxon>Cytophagia</taxon>
        <taxon>Cytophagales</taxon>
        <taxon>Flammeovirgaceae</taxon>
        <taxon>Flammeovirga</taxon>
    </lineage>
</organism>
<evidence type="ECO:0000313" key="2">
    <source>
        <dbReference type="Proteomes" id="UP000682802"/>
    </source>
</evidence>
<evidence type="ECO:0000313" key="1">
    <source>
        <dbReference type="EMBL" id="QWG10257.1"/>
    </source>
</evidence>
<dbReference type="Proteomes" id="UP000682802">
    <property type="component" value="Chromosome 2"/>
</dbReference>
<dbReference type="RefSeq" id="WP_144075864.1">
    <property type="nucleotide sequence ID" value="NZ_CP076129.1"/>
</dbReference>
<protein>
    <submittedName>
        <fullName evidence="1">Uncharacterized protein</fullName>
    </submittedName>
</protein>
<reference evidence="1 2" key="1">
    <citation type="submission" date="2021-05" db="EMBL/GenBank/DDBJ databases">
        <title>Comparative genomic studies on the polysaccharide-degrading batcterial strains of the Flammeovirga genus.</title>
        <authorList>
            <person name="Zewei F."/>
            <person name="Zheng Z."/>
            <person name="Yu L."/>
            <person name="Ruyue G."/>
            <person name="Yanhong M."/>
            <person name="Yuanyuan C."/>
            <person name="Jingyan G."/>
            <person name="Wenjun H."/>
        </authorList>
    </citation>
    <scope>NUCLEOTIDE SEQUENCE [LARGE SCALE GENOMIC DNA]</scope>
    <source>
        <strain evidence="1 2">YS10</strain>
    </source>
</reference>
<proteinExistence type="predicted"/>
<dbReference type="EMBL" id="CP076129">
    <property type="protein sequence ID" value="QWG10257.1"/>
    <property type="molecule type" value="Genomic_DNA"/>
</dbReference>
<sequence length="114" mass="13430">MYFLVVEKKNWYKYIDPLELDEFGYLQGMILKHDSSNGFKIANTSTSMLFEKFSNFDTRYDNIGQILYLTEDSLLIKMKTPLKIMKHKGKYLPIAVDTLLFLSNPYKVDPFQLI</sequence>